<accession>A0A7J8DLZ2</accession>
<dbReference type="PANTHER" id="PTHR14966:SF0">
    <property type="entry name" value="Z-DNA-BINDING PROTEIN 1"/>
    <property type="match status" value="1"/>
</dbReference>
<protein>
    <submittedName>
        <fullName evidence="4">Z-DNA binding protein 1</fullName>
    </submittedName>
</protein>
<dbReference type="InterPro" id="IPR036390">
    <property type="entry name" value="WH_DNA-bd_sf"/>
</dbReference>
<feature type="domain" description="Z-binding" evidence="3">
    <location>
        <begin position="7"/>
        <end position="69"/>
    </location>
</feature>
<comment type="caution">
    <text evidence="4">The sequence shown here is derived from an EMBL/GenBank/DDBJ whole genome shotgun (WGS) entry which is preliminary data.</text>
</comment>
<dbReference type="InterPro" id="IPR042361">
    <property type="entry name" value="ZBP1"/>
</dbReference>
<dbReference type="PROSITE" id="PS50139">
    <property type="entry name" value="Z_BINDING"/>
    <property type="match status" value="2"/>
</dbReference>
<dbReference type="GO" id="GO:0060340">
    <property type="term" value="P:positive regulation of type I interferon-mediated signaling pathway"/>
    <property type="evidence" value="ECO:0007669"/>
    <property type="project" value="InterPro"/>
</dbReference>
<dbReference type="SUPFAM" id="SSF46785">
    <property type="entry name" value="Winged helix' DNA-binding domain"/>
    <property type="match status" value="2"/>
</dbReference>
<dbReference type="InterPro" id="IPR036388">
    <property type="entry name" value="WH-like_DNA-bd_sf"/>
</dbReference>
<evidence type="ECO:0000256" key="2">
    <source>
        <dbReference type="SAM" id="MobiDB-lite"/>
    </source>
</evidence>
<dbReference type="Pfam" id="PF02295">
    <property type="entry name" value="z-alpha"/>
    <property type="match status" value="1"/>
</dbReference>
<sequence>MAEGPADLSLTDLRERILQVLRDAGSPVKTDELQKKCNVPKKRLNQVLYQMKKKQLVVHLGLATWGSSGHASGEVVPTEPAGPSQAEKHQQVAAVAPERPGFQLSEPRAAIYRLLEDGRPWNALNIAKALGKKTAKDVNPDLYAMREEHLLDYDKNSKAWTVYRPEGSGGRSQSAAIIYQQNPINMICQTGPNGRIAIENAKAVQIGYGNVMKREAEDSDIAIRNSTAVQIGYRNVMAMTEENGESADRHQEQTLRGQGRGAFDPLRSRVLSGHQGPPRWPSRERGQLPSCPDQSCPAFPHILTPFASFSVGPDTFP</sequence>
<name>A0A7J8DLZ2_ROUAE</name>
<dbReference type="EMBL" id="JACASE010000012">
    <property type="protein sequence ID" value="KAF6424244.1"/>
    <property type="molecule type" value="Genomic_DNA"/>
</dbReference>
<proteinExistence type="predicted"/>
<keyword evidence="1" id="KW-0694">RNA-binding</keyword>
<dbReference type="AlphaFoldDB" id="A0A7J8DLZ2"/>
<feature type="region of interest" description="Disordered" evidence="2">
    <location>
        <begin position="67"/>
        <end position="86"/>
    </location>
</feature>
<keyword evidence="5" id="KW-1185">Reference proteome</keyword>
<dbReference type="GO" id="GO:0005634">
    <property type="term" value="C:nucleus"/>
    <property type="evidence" value="ECO:0007669"/>
    <property type="project" value="TreeGrafter"/>
</dbReference>
<organism evidence="4 5">
    <name type="scientific">Rousettus aegyptiacus</name>
    <name type="common">Egyptian fruit bat</name>
    <name type="synonym">Pteropus aegyptiacus</name>
    <dbReference type="NCBI Taxonomy" id="9407"/>
    <lineage>
        <taxon>Eukaryota</taxon>
        <taxon>Metazoa</taxon>
        <taxon>Chordata</taxon>
        <taxon>Craniata</taxon>
        <taxon>Vertebrata</taxon>
        <taxon>Euteleostomi</taxon>
        <taxon>Mammalia</taxon>
        <taxon>Eutheria</taxon>
        <taxon>Laurasiatheria</taxon>
        <taxon>Chiroptera</taxon>
        <taxon>Yinpterochiroptera</taxon>
        <taxon>Pteropodoidea</taxon>
        <taxon>Pteropodidae</taxon>
        <taxon>Rousettinae</taxon>
        <taxon>Rousettus</taxon>
    </lineage>
</organism>
<evidence type="ECO:0000259" key="3">
    <source>
        <dbReference type="PROSITE" id="PS50139"/>
    </source>
</evidence>
<dbReference type="InterPro" id="IPR042371">
    <property type="entry name" value="Z_dom"/>
</dbReference>
<gene>
    <name evidence="4" type="ORF">HJG63_020822</name>
</gene>
<dbReference type="Pfam" id="PF12721">
    <property type="entry name" value="RHIM"/>
    <property type="match status" value="2"/>
</dbReference>
<evidence type="ECO:0000256" key="1">
    <source>
        <dbReference type="ARBA" id="ARBA00022884"/>
    </source>
</evidence>
<evidence type="ECO:0000313" key="5">
    <source>
        <dbReference type="Proteomes" id="UP000593571"/>
    </source>
</evidence>
<dbReference type="InterPro" id="IPR025735">
    <property type="entry name" value="RHIM"/>
</dbReference>
<dbReference type="PANTHER" id="PTHR14966">
    <property type="entry name" value="Z-DNA-BINDING PROTEIN 1"/>
    <property type="match status" value="1"/>
</dbReference>
<dbReference type="GO" id="GO:0003726">
    <property type="term" value="F:double-stranded RNA adenosine deaminase activity"/>
    <property type="evidence" value="ECO:0007669"/>
    <property type="project" value="InterPro"/>
</dbReference>
<feature type="region of interest" description="Disordered" evidence="2">
    <location>
        <begin position="243"/>
        <end position="293"/>
    </location>
</feature>
<feature type="domain" description="Z-binding" evidence="3">
    <location>
        <begin position="101"/>
        <end position="164"/>
    </location>
</feature>
<evidence type="ECO:0000313" key="4">
    <source>
        <dbReference type="EMBL" id="KAF6424244.1"/>
    </source>
</evidence>
<dbReference type="GO" id="GO:0003677">
    <property type="term" value="F:DNA binding"/>
    <property type="evidence" value="ECO:0007669"/>
    <property type="project" value="InterPro"/>
</dbReference>
<reference evidence="4 5" key="1">
    <citation type="journal article" date="2020" name="Nature">
        <title>Six reference-quality genomes reveal evolution of bat adaptations.</title>
        <authorList>
            <person name="Jebb D."/>
            <person name="Huang Z."/>
            <person name="Pippel M."/>
            <person name="Hughes G.M."/>
            <person name="Lavrichenko K."/>
            <person name="Devanna P."/>
            <person name="Winkler S."/>
            <person name="Jermiin L.S."/>
            <person name="Skirmuntt E.C."/>
            <person name="Katzourakis A."/>
            <person name="Burkitt-Gray L."/>
            <person name="Ray D.A."/>
            <person name="Sullivan K.A.M."/>
            <person name="Roscito J.G."/>
            <person name="Kirilenko B.M."/>
            <person name="Davalos L.M."/>
            <person name="Corthals A.P."/>
            <person name="Power M.L."/>
            <person name="Jones G."/>
            <person name="Ransome R.D."/>
            <person name="Dechmann D.K.N."/>
            <person name="Locatelli A.G."/>
            <person name="Puechmaille S.J."/>
            <person name="Fedrigo O."/>
            <person name="Jarvis E.D."/>
            <person name="Hiller M."/>
            <person name="Vernes S.C."/>
            <person name="Myers E.W."/>
            <person name="Teeling E.C."/>
        </authorList>
    </citation>
    <scope>NUCLEOTIDE SEQUENCE [LARGE SCALE GENOMIC DNA]</scope>
    <source>
        <strain evidence="4">MRouAeg1</strain>
        <tissue evidence="4">Muscle</tissue>
    </source>
</reference>
<dbReference type="Proteomes" id="UP000593571">
    <property type="component" value="Unassembled WGS sequence"/>
</dbReference>
<dbReference type="Gene3D" id="1.10.10.10">
    <property type="entry name" value="Winged helix-like DNA-binding domain superfamily/Winged helix DNA-binding domain"/>
    <property type="match status" value="2"/>
</dbReference>
<dbReference type="SMART" id="SM00550">
    <property type="entry name" value="Zalpha"/>
    <property type="match status" value="2"/>
</dbReference>
<dbReference type="GO" id="GO:0003723">
    <property type="term" value="F:RNA binding"/>
    <property type="evidence" value="ECO:0007669"/>
    <property type="project" value="UniProtKB-KW"/>
</dbReference>